<dbReference type="Gene3D" id="1.20.920.10">
    <property type="entry name" value="Bromodomain-like"/>
    <property type="match status" value="1"/>
</dbReference>
<dbReference type="SUPFAM" id="SSF47370">
    <property type="entry name" value="Bromodomain"/>
    <property type="match status" value="1"/>
</dbReference>
<evidence type="ECO:0000256" key="4">
    <source>
        <dbReference type="SAM" id="MobiDB-lite"/>
    </source>
</evidence>
<dbReference type="PROSITE" id="PS50014">
    <property type="entry name" value="BROMODOMAIN_2"/>
    <property type="match status" value="1"/>
</dbReference>
<dbReference type="SMART" id="SM00297">
    <property type="entry name" value="BROMO"/>
    <property type="match status" value="1"/>
</dbReference>
<feature type="non-terminal residue" evidence="7">
    <location>
        <position position="1"/>
    </location>
</feature>
<dbReference type="Gene3D" id="1.20.1270.220">
    <property type="match status" value="1"/>
</dbReference>
<reference evidence="7" key="1">
    <citation type="submission" date="2021-03" db="EMBL/GenBank/DDBJ databases">
        <authorList>
            <consortium name="Genoscope - CEA"/>
            <person name="William W."/>
        </authorList>
    </citation>
    <scope>NUCLEOTIDE SEQUENCE</scope>
    <source>
        <strain evidence="7">Doubled-haploid Pahang</strain>
    </source>
</reference>
<feature type="domain" description="Bromo" evidence="5">
    <location>
        <begin position="257"/>
        <end position="329"/>
    </location>
</feature>
<feature type="compositionally biased region" description="Polar residues" evidence="4">
    <location>
        <begin position="93"/>
        <end position="106"/>
    </location>
</feature>
<organism evidence="7">
    <name type="scientific">Musa acuminata subsp. malaccensis</name>
    <name type="common">Wild banana</name>
    <name type="synonym">Musa malaccensis</name>
    <dbReference type="NCBI Taxonomy" id="214687"/>
    <lineage>
        <taxon>Eukaryota</taxon>
        <taxon>Viridiplantae</taxon>
        <taxon>Streptophyta</taxon>
        <taxon>Embryophyta</taxon>
        <taxon>Tracheophyta</taxon>
        <taxon>Spermatophyta</taxon>
        <taxon>Magnoliopsida</taxon>
        <taxon>Liliopsida</taxon>
        <taxon>Zingiberales</taxon>
        <taxon>Musaceae</taxon>
        <taxon>Musa</taxon>
    </lineage>
</organism>
<dbReference type="PANTHER" id="PTHR46136">
    <property type="entry name" value="TRANSCRIPTION FACTOR GTE8"/>
    <property type="match status" value="1"/>
</dbReference>
<dbReference type="PROSITE" id="PS51525">
    <property type="entry name" value="NET"/>
    <property type="match status" value="1"/>
</dbReference>
<dbReference type="Pfam" id="PF17035">
    <property type="entry name" value="BET"/>
    <property type="match status" value="1"/>
</dbReference>
<evidence type="ECO:0000313" key="7">
    <source>
        <dbReference type="EMBL" id="CAG1862868.1"/>
    </source>
</evidence>
<accession>A0A8D7BAZ4</accession>
<feature type="region of interest" description="Disordered" evidence="4">
    <location>
        <begin position="516"/>
        <end position="570"/>
    </location>
</feature>
<feature type="compositionally biased region" description="Polar residues" evidence="4">
    <location>
        <begin position="466"/>
        <end position="478"/>
    </location>
</feature>
<feature type="compositionally biased region" description="Acidic residues" evidence="4">
    <location>
        <begin position="537"/>
        <end position="547"/>
    </location>
</feature>
<evidence type="ECO:0000259" key="5">
    <source>
        <dbReference type="PROSITE" id="PS50014"/>
    </source>
</evidence>
<proteinExistence type="predicted"/>
<feature type="domain" description="NET" evidence="6">
    <location>
        <begin position="382"/>
        <end position="463"/>
    </location>
</feature>
<dbReference type="Pfam" id="PF00439">
    <property type="entry name" value="Bromodomain"/>
    <property type="match status" value="1"/>
</dbReference>
<dbReference type="PRINTS" id="PR00503">
    <property type="entry name" value="BROMODOMAIN"/>
</dbReference>
<dbReference type="AlphaFoldDB" id="A0A8D7BAZ4"/>
<feature type="region of interest" description="Disordered" evidence="4">
    <location>
        <begin position="203"/>
        <end position="239"/>
    </location>
</feature>
<dbReference type="PANTHER" id="PTHR46136:SF1">
    <property type="entry name" value="TRANSCRIPTION FACTOR GTE11-RELATED"/>
    <property type="match status" value="1"/>
</dbReference>
<evidence type="ECO:0000256" key="2">
    <source>
        <dbReference type="PROSITE-ProRule" id="PRU00035"/>
    </source>
</evidence>
<dbReference type="EMBL" id="HG996467">
    <property type="protein sequence ID" value="CAG1862868.1"/>
    <property type="molecule type" value="Genomic_DNA"/>
</dbReference>
<dbReference type="InterPro" id="IPR052442">
    <property type="entry name" value="Env_Response_Regulator"/>
</dbReference>
<evidence type="ECO:0000259" key="6">
    <source>
        <dbReference type="PROSITE" id="PS51525"/>
    </source>
</evidence>
<sequence length="827" mass="92227">PSLGFGRSRVGACCRGEREARGEGAGAKRGKRGAVRFLGFFLRGPPRWLRPSIQLSWIYRMAPTVLLEYTKEKQMKRSSHDLSFATKGRKQKLSQGYRSGSINDYQHNSEKINESEGFGIAIRADSSDNSSAPKRKKCVNANVARCNDFGVPVQVISLSKMSGSQREEVKMRLRSELGQIQLFQKQLFSRSVTSLGISTSSSFNVSEKKHDQRSGSQMKRGISGRFESSKTDAPPPPVTDSNLVLMKECEVLLSRLMTHHYAWVFNEPVDVEKLNIPDYYTVIKHPMDFGTISTKLSSDAYPSPQGFAADVRLTFTNAMTYNPPSNSVHIMANKLSKFFETRWKTIEKKLAAADAVIKKEFQVVKPEFSSSKRKMPPTDDNNPVPKRTKPKMTDEEKQSLTRLLESLLADLPDHIIDFLRRQSGNVNQSSDEIEIDIESFADDTLFELQNLLDSHMQEREMRHQAEQVNENGVSTSQLHPCKGNDLADEEVDICGDDPPMSSYPTLEIQMDTKATNVNCSSSSNSSSDSGSSSDSDSSSESESEDEVTIPKNAKKNSGNKAGSDQEKSDVMNPFDVNREFLILETVGLKGKKIRVFLVALNSPITSNYWQLAGPSNGLNFSEKDADPKPLLVGSDECQEGDHTPSERKVSPEKLYRAALLRSRFADTIVKAREKTLGQCDKGDPEKLQREREEIERQQREEKARLQAEAKAAEDARKRAEAAAAAEAKRKIELEREAARQALLKASTCTVDINEDCRILKDLEMLGTVPAENEKHTGYSLDGIGGFRLGGSNPLERLGLFMKVDDEEEEEVEHKSAPVNDVEEGEID</sequence>
<keyword evidence="1 2" id="KW-0103">Bromodomain</keyword>
<feature type="compositionally biased region" description="Low complexity" evidence="4">
    <location>
        <begin position="520"/>
        <end position="536"/>
    </location>
</feature>
<dbReference type="InterPro" id="IPR001487">
    <property type="entry name" value="Bromodomain"/>
</dbReference>
<name>A0A8D7BAZ4_MUSAM</name>
<evidence type="ECO:0000256" key="3">
    <source>
        <dbReference type="SAM" id="Coils"/>
    </source>
</evidence>
<feature type="region of interest" description="Disordered" evidence="4">
    <location>
        <begin position="460"/>
        <end position="484"/>
    </location>
</feature>
<dbReference type="InterPro" id="IPR036427">
    <property type="entry name" value="Bromodomain-like_sf"/>
</dbReference>
<gene>
    <name evidence="7" type="ORF">GSMUA_77620.1</name>
</gene>
<protein>
    <submittedName>
        <fullName evidence="7">(wild Malaysian banana) hypothetical protein</fullName>
    </submittedName>
</protein>
<evidence type="ECO:0000256" key="1">
    <source>
        <dbReference type="ARBA" id="ARBA00023117"/>
    </source>
</evidence>
<dbReference type="InterPro" id="IPR038336">
    <property type="entry name" value="NET_sf"/>
</dbReference>
<feature type="region of interest" description="Disordered" evidence="4">
    <location>
        <begin position="368"/>
        <end position="396"/>
    </location>
</feature>
<feature type="coiled-coil region" evidence="3">
    <location>
        <begin position="687"/>
        <end position="744"/>
    </location>
</feature>
<feature type="region of interest" description="Disordered" evidence="4">
    <location>
        <begin position="80"/>
        <end position="108"/>
    </location>
</feature>
<feature type="region of interest" description="Disordered" evidence="4">
    <location>
        <begin position="804"/>
        <end position="827"/>
    </location>
</feature>
<dbReference type="InterPro" id="IPR027353">
    <property type="entry name" value="NET_dom"/>
</dbReference>
<keyword evidence="3" id="KW-0175">Coiled coil</keyword>